<reference evidence="7" key="1">
    <citation type="submission" date="2020-05" db="EMBL/GenBank/DDBJ databases">
        <authorList>
            <person name="Chiriac C."/>
            <person name="Salcher M."/>
            <person name="Ghai R."/>
            <person name="Kavagutti S V."/>
        </authorList>
    </citation>
    <scope>NUCLEOTIDE SEQUENCE</scope>
</reference>
<name>A0A6J6CE64_9ZZZZ</name>
<evidence type="ECO:0000256" key="4">
    <source>
        <dbReference type="ARBA" id="ARBA00022825"/>
    </source>
</evidence>
<protein>
    <submittedName>
        <fullName evidence="7">Unannotated protein</fullName>
    </submittedName>
</protein>
<evidence type="ECO:0000259" key="6">
    <source>
        <dbReference type="Pfam" id="PF00082"/>
    </source>
</evidence>
<dbReference type="PANTHER" id="PTHR43806">
    <property type="entry name" value="PEPTIDASE S8"/>
    <property type="match status" value="1"/>
</dbReference>
<dbReference type="InterPro" id="IPR000209">
    <property type="entry name" value="Peptidase_S8/S53_dom"/>
</dbReference>
<evidence type="ECO:0000313" key="7">
    <source>
        <dbReference type="EMBL" id="CAB4548288.1"/>
    </source>
</evidence>
<keyword evidence="4" id="KW-0720">Serine protease</keyword>
<evidence type="ECO:0000256" key="5">
    <source>
        <dbReference type="SAM" id="Phobius"/>
    </source>
</evidence>
<dbReference type="InterPro" id="IPR015500">
    <property type="entry name" value="Peptidase_S8_subtilisin-rel"/>
</dbReference>
<proteinExistence type="inferred from homology"/>
<keyword evidence="5" id="KW-0472">Membrane</keyword>
<keyword evidence="3" id="KW-0378">Hydrolase</keyword>
<comment type="similarity">
    <text evidence="1">Belongs to the peptidase S8 family.</text>
</comment>
<dbReference type="PRINTS" id="PR00723">
    <property type="entry name" value="SUBTILISIN"/>
</dbReference>
<keyword evidence="2" id="KW-0645">Protease</keyword>
<dbReference type="Pfam" id="PF00082">
    <property type="entry name" value="Peptidase_S8"/>
    <property type="match status" value="1"/>
</dbReference>
<dbReference type="InterPro" id="IPR050131">
    <property type="entry name" value="Peptidase_S8_subtilisin-like"/>
</dbReference>
<dbReference type="PROSITE" id="PS00137">
    <property type="entry name" value="SUBTILASE_HIS"/>
    <property type="match status" value="1"/>
</dbReference>
<dbReference type="SUPFAM" id="SSF52743">
    <property type="entry name" value="Subtilisin-like"/>
    <property type="match status" value="1"/>
</dbReference>
<dbReference type="Gene3D" id="3.40.50.200">
    <property type="entry name" value="Peptidase S8/S53 domain"/>
    <property type="match status" value="1"/>
</dbReference>
<gene>
    <name evidence="7" type="ORF">UFOPK1537_00136</name>
</gene>
<evidence type="ECO:0000256" key="2">
    <source>
        <dbReference type="ARBA" id="ARBA00022670"/>
    </source>
</evidence>
<feature type="transmembrane region" description="Helical" evidence="5">
    <location>
        <begin position="372"/>
        <end position="392"/>
    </location>
</feature>
<dbReference type="InterPro" id="IPR022398">
    <property type="entry name" value="Peptidase_S8_His-AS"/>
</dbReference>
<dbReference type="EMBL" id="CAEZSX010000010">
    <property type="protein sequence ID" value="CAB4548288.1"/>
    <property type="molecule type" value="Genomic_DNA"/>
</dbReference>
<dbReference type="PANTHER" id="PTHR43806:SF11">
    <property type="entry name" value="CEREVISIN-RELATED"/>
    <property type="match status" value="1"/>
</dbReference>
<evidence type="ECO:0000256" key="3">
    <source>
        <dbReference type="ARBA" id="ARBA00022801"/>
    </source>
</evidence>
<keyword evidence="5" id="KW-1133">Transmembrane helix</keyword>
<organism evidence="7">
    <name type="scientific">freshwater metagenome</name>
    <dbReference type="NCBI Taxonomy" id="449393"/>
    <lineage>
        <taxon>unclassified sequences</taxon>
        <taxon>metagenomes</taxon>
        <taxon>ecological metagenomes</taxon>
    </lineage>
</organism>
<accession>A0A6J6CE64</accession>
<dbReference type="PROSITE" id="PS00138">
    <property type="entry name" value="SUBTILASE_SER"/>
    <property type="match status" value="1"/>
</dbReference>
<dbReference type="PROSITE" id="PS00136">
    <property type="entry name" value="SUBTILASE_ASP"/>
    <property type="match status" value="1"/>
</dbReference>
<dbReference type="PROSITE" id="PS51892">
    <property type="entry name" value="SUBTILASE"/>
    <property type="match status" value="1"/>
</dbReference>
<dbReference type="InterPro" id="IPR023827">
    <property type="entry name" value="Peptidase_S8_Asp-AS"/>
</dbReference>
<feature type="domain" description="Peptidase S8/S53" evidence="6">
    <location>
        <begin position="47"/>
        <end position="300"/>
    </location>
</feature>
<evidence type="ECO:0000256" key="1">
    <source>
        <dbReference type="ARBA" id="ARBA00011073"/>
    </source>
</evidence>
<dbReference type="InterPro" id="IPR023828">
    <property type="entry name" value="Peptidase_S8_Ser-AS"/>
</dbReference>
<sequence>MRKIAAACATLLIVLAPASVSIAETISDQQYWLADYGFTTAWESSQGEGVKIAIIDTGIDSTHPSLQGAVVGGTDISGLGSSDGQTPVGSNSYHGTMVASIAAGRGGNEIIGVAPKAELLAVSIAFGVEGLDTDSQIADGIIWAVDNGAQVINLSLTRNSVTWPESWDEAFLYAFENDVVVVAAVGNRSDGTTEVSAPATIPGVISVAGLDRNGIASENFSTSGLSIGVTAPSEDLIGAFPGGEYRLWSGTSGSAPIVSGLVALIRSMYPEMDAANVVNRVISSAKKVDSDGYSTSYGYGVIDANQALLAEIASVDENPLGSLAQWIELYRPQAEVDVNPGQIVRPIQAPTPFTAFEEPLPPVPWYADISNWLPLAGYAGLGLLATFLYFAFRPAGHSPDSTKRK</sequence>
<keyword evidence="5" id="KW-0812">Transmembrane</keyword>
<dbReference type="GO" id="GO:0006508">
    <property type="term" value="P:proteolysis"/>
    <property type="evidence" value="ECO:0007669"/>
    <property type="project" value="UniProtKB-KW"/>
</dbReference>
<dbReference type="GO" id="GO:0004252">
    <property type="term" value="F:serine-type endopeptidase activity"/>
    <property type="evidence" value="ECO:0007669"/>
    <property type="project" value="InterPro"/>
</dbReference>
<dbReference type="InterPro" id="IPR036852">
    <property type="entry name" value="Peptidase_S8/S53_dom_sf"/>
</dbReference>
<dbReference type="AlphaFoldDB" id="A0A6J6CE64"/>